<sequence length="225" mass="24203">MDRKEDGPGSRCGHTLTTVPATGEEGSLGYVGPRLILFGGAIALEGNSATPPSSAGSSRIRLAGANADVHCYDVLSNKWTRLTPLGEPPSPRVAHVATAVGTMVVIQSGGSRSWYWSTVWTCDGLGKRPLTDVWAFDTVAKPYEWRKLEEHATMIHQGLDSKPPFVDLSVGTPQEDVNDSEELDTTMEPEDLPETKDDASATEKFESKSVKSSTHVNSDNFVGDV</sequence>
<dbReference type="AlphaFoldDB" id="A0A1D6NZ44"/>
<dbReference type="PANTHER" id="PTHR46422:SF13">
    <property type="entry name" value="SERINE_THREONINE-PROTEIN PHOSPHATASE BSL2 HOMOLOG"/>
    <property type="match status" value="1"/>
</dbReference>
<feature type="compositionally biased region" description="Acidic residues" evidence="1">
    <location>
        <begin position="176"/>
        <end position="192"/>
    </location>
</feature>
<dbReference type="EMBL" id="CM000785">
    <property type="protein sequence ID" value="AQL03204.1"/>
    <property type="molecule type" value="Genomic_DNA"/>
</dbReference>
<dbReference type="EMBL" id="CM000785">
    <property type="protein sequence ID" value="AQL03205.1"/>
    <property type="molecule type" value="Genomic_DNA"/>
</dbReference>
<feature type="region of interest" description="Disordered" evidence="1">
    <location>
        <begin position="163"/>
        <end position="225"/>
    </location>
</feature>
<dbReference type="ExpressionAtlas" id="A0A1D6NZ44">
    <property type="expression patterns" value="baseline and differential"/>
</dbReference>
<dbReference type="STRING" id="4577.A0A1D6NZ44"/>
<feature type="region of interest" description="Disordered" evidence="1">
    <location>
        <begin position="1"/>
        <end position="20"/>
    </location>
</feature>
<dbReference type="InParanoid" id="A0A1D6NZ44"/>
<name>A0A1D6NZ44_MAIZE</name>
<evidence type="ECO:0000256" key="1">
    <source>
        <dbReference type="SAM" id="MobiDB-lite"/>
    </source>
</evidence>
<dbReference type="SUPFAM" id="SSF117281">
    <property type="entry name" value="Kelch motif"/>
    <property type="match status" value="1"/>
</dbReference>
<feature type="compositionally biased region" description="Basic and acidic residues" evidence="1">
    <location>
        <begin position="193"/>
        <end position="209"/>
    </location>
</feature>
<feature type="compositionally biased region" description="Polar residues" evidence="1">
    <location>
        <begin position="210"/>
        <end position="225"/>
    </location>
</feature>
<gene>
    <name evidence="2" type="ORF">ZEAMMB73_Zm00001d045786</name>
</gene>
<protein>
    <submittedName>
        <fullName evidence="2">Serine/threonine-protein phosphatase 5</fullName>
    </submittedName>
</protein>
<organism evidence="2">
    <name type="scientific">Zea mays</name>
    <name type="common">Maize</name>
    <dbReference type="NCBI Taxonomy" id="4577"/>
    <lineage>
        <taxon>Eukaryota</taxon>
        <taxon>Viridiplantae</taxon>
        <taxon>Streptophyta</taxon>
        <taxon>Embryophyta</taxon>
        <taxon>Tracheophyta</taxon>
        <taxon>Spermatophyta</taxon>
        <taxon>Magnoliopsida</taxon>
        <taxon>Liliopsida</taxon>
        <taxon>Poales</taxon>
        <taxon>Poaceae</taxon>
        <taxon>PACMAD clade</taxon>
        <taxon>Panicoideae</taxon>
        <taxon>Andropogonodae</taxon>
        <taxon>Andropogoneae</taxon>
        <taxon>Tripsacinae</taxon>
        <taxon>Zea</taxon>
    </lineage>
</organism>
<reference evidence="2" key="1">
    <citation type="submission" date="2015-12" db="EMBL/GenBank/DDBJ databases">
        <title>Update maize B73 reference genome by single molecule sequencing technologies.</title>
        <authorList>
            <consortium name="Maize Genome Sequencing Project"/>
            <person name="Ware D."/>
        </authorList>
    </citation>
    <scope>NUCLEOTIDE SEQUENCE</scope>
    <source>
        <tissue evidence="2">Seedling</tissue>
    </source>
</reference>
<dbReference type="Gene3D" id="2.120.10.80">
    <property type="entry name" value="Kelch-type beta propeller"/>
    <property type="match status" value="1"/>
</dbReference>
<evidence type="ECO:0000313" key="2">
    <source>
        <dbReference type="EMBL" id="AQL03205.1"/>
    </source>
</evidence>
<dbReference type="PANTHER" id="PTHR46422">
    <property type="entry name" value="SERINE/THREONINE-PROTEIN PHOSPHATASE BSL3"/>
    <property type="match status" value="1"/>
</dbReference>
<accession>A0A1D6NZ44</accession>
<dbReference type="InterPro" id="IPR015915">
    <property type="entry name" value="Kelch-typ_b-propeller"/>
</dbReference>
<proteinExistence type="predicted"/>